<dbReference type="GO" id="GO:0004129">
    <property type="term" value="F:cytochrome-c oxidase activity"/>
    <property type="evidence" value="ECO:0007669"/>
    <property type="project" value="InterPro"/>
</dbReference>
<organism evidence="10 11">
    <name type="scientific">bacterium (Candidatus Blackallbacteria) CG17_big_fil_post_rev_8_21_14_2_50_48_46</name>
    <dbReference type="NCBI Taxonomy" id="2014261"/>
    <lineage>
        <taxon>Bacteria</taxon>
        <taxon>Candidatus Blackallbacteria</taxon>
    </lineage>
</organism>
<dbReference type="InterPro" id="IPR024791">
    <property type="entry name" value="Cyt_c/ubiquinol_Oxase_su3"/>
</dbReference>
<evidence type="ECO:0000256" key="1">
    <source>
        <dbReference type="ARBA" id="ARBA00004651"/>
    </source>
</evidence>
<comment type="similarity">
    <text evidence="2 7">Belongs to the cytochrome c oxidase subunit 3 family.</text>
</comment>
<keyword evidence="5 8" id="KW-1133">Transmembrane helix</keyword>
<dbReference type="InterPro" id="IPR013833">
    <property type="entry name" value="Cyt_c_oxidase_su3_a-hlx"/>
</dbReference>
<evidence type="ECO:0000313" key="11">
    <source>
        <dbReference type="Proteomes" id="UP000231019"/>
    </source>
</evidence>
<comment type="subcellular location">
    <subcellularLocation>
        <location evidence="1 7">Cell membrane</location>
        <topology evidence="1 7">Multi-pass membrane protein</topology>
    </subcellularLocation>
</comment>
<name>A0A2M7G2Q0_9BACT</name>
<accession>A0A2M7G2Q0</accession>
<evidence type="ECO:0000256" key="4">
    <source>
        <dbReference type="ARBA" id="ARBA00022692"/>
    </source>
</evidence>
<evidence type="ECO:0000256" key="5">
    <source>
        <dbReference type="ARBA" id="ARBA00022989"/>
    </source>
</evidence>
<sequence>MHAQTHSKWYREISAKFANTPSEQAFLACLAIDAVLFVSLIGGFYFNLPWENQFWPPPEMPVFPFSLTLMNGFFLAGSLIALFLAFRSVFIPKARSTTPNWLGMTVVMGLMFVLSQGIEWSQIFMFGLKNPLNLISAFFYPLIGIYLAHLLGGLTALTWVVRKLHQDAWMLQPVSQAGIILGHTHLTLVGFYWFFIVTLWPVLYYLLYIN</sequence>
<keyword evidence="6 8" id="KW-0472">Membrane</keyword>
<dbReference type="PANTHER" id="PTHR11403:SF2">
    <property type="entry name" value="CYTOCHROME BO(3) UBIQUINOL OXIDASE SUBUNIT 3"/>
    <property type="match status" value="1"/>
</dbReference>
<feature type="transmembrane region" description="Helical" evidence="8">
    <location>
        <begin position="186"/>
        <end position="207"/>
    </location>
</feature>
<keyword evidence="3" id="KW-1003">Cell membrane</keyword>
<dbReference type="GO" id="GO:0019646">
    <property type="term" value="P:aerobic electron transport chain"/>
    <property type="evidence" value="ECO:0007669"/>
    <property type="project" value="InterPro"/>
</dbReference>
<evidence type="ECO:0000313" key="10">
    <source>
        <dbReference type="EMBL" id="PIW15664.1"/>
    </source>
</evidence>
<dbReference type="AlphaFoldDB" id="A0A2M7G2Q0"/>
<dbReference type="EMBL" id="PFFQ01000048">
    <property type="protein sequence ID" value="PIW15664.1"/>
    <property type="molecule type" value="Genomic_DNA"/>
</dbReference>
<evidence type="ECO:0000256" key="7">
    <source>
        <dbReference type="RuleBase" id="RU003376"/>
    </source>
</evidence>
<dbReference type="Proteomes" id="UP000231019">
    <property type="component" value="Unassembled WGS sequence"/>
</dbReference>
<dbReference type="SUPFAM" id="SSF81452">
    <property type="entry name" value="Cytochrome c oxidase subunit III-like"/>
    <property type="match status" value="1"/>
</dbReference>
<feature type="transmembrane region" description="Helical" evidence="8">
    <location>
        <begin position="65"/>
        <end position="86"/>
    </location>
</feature>
<feature type="transmembrane region" description="Helical" evidence="8">
    <location>
        <begin position="25"/>
        <end position="45"/>
    </location>
</feature>
<evidence type="ECO:0000256" key="3">
    <source>
        <dbReference type="ARBA" id="ARBA00022475"/>
    </source>
</evidence>
<dbReference type="InterPro" id="IPR000298">
    <property type="entry name" value="Cyt_c_oxidase-like_su3"/>
</dbReference>
<evidence type="ECO:0000259" key="9">
    <source>
        <dbReference type="PROSITE" id="PS50253"/>
    </source>
</evidence>
<dbReference type="GO" id="GO:0005886">
    <property type="term" value="C:plasma membrane"/>
    <property type="evidence" value="ECO:0007669"/>
    <property type="project" value="UniProtKB-SubCell"/>
</dbReference>
<evidence type="ECO:0000256" key="2">
    <source>
        <dbReference type="ARBA" id="ARBA00010581"/>
    </source>
</evidence>
<protein>
    <recommendedName>
        <fullName evidence="9">Heme-copper oxidase subunit III family profile domain-containing protein</fullName>
    </recommendedName>
</protein>
<dbReference type="PANTHER" id="PTHR11403">
    <property type="entry name" value="CYTOCHROME C OXIDASE SUBUNIT III"/>
    <property type="match status" value="1"/>
</dbReference>
<feature type="transmembrane region" description="Helical" evidence="8">
    <location>
        <begin position="138"/>
        <end position="161"/>
    </location>
</feature>
<evidence type="ECO:0000256" key="6">
    <source>
        <dbReference type="ARBA" id="ARBA00023136"/>
    </source>
</evidence>
<feature type="transmembrane region" description="Helical" evidence="8">
    <location>
        <begin position="98"/>
        <end position="118"/>
    </location>
</feature>
<feature type="domain" description="Heme-copper oxidase subunit III family profile" evidence="9">
    <location>
        <begin position="25"/>
        <end position="210"/>
    </location>
</feature>
<comment type="caution">
    <text evidence="10">The sequence shown here is derived from an EMBL/GenBank/DDBJ whole genome shotgun (WGS) entry which is preliminary data.</text>
</comment>
<dbReference type="Gene3D" id="1.20.120.80">
    <property type="entry name" value="Cytochrome c oxidase, subunit III, four-helix bundle"/>
    <property type="match status" value="1"/>
</dbReference>
<reference evidence="10 11" key="1">
    <citation type="submission" date="2017-09" db="EMBL/GenBank/DDBJ databases">
        <title>Depth-based differentiation of microbial function through sediment-hosted aquifers and enrichment of novel symbionts in the deep terrestrial subsurface.</title>
        <authorList>
            <person name="Probst A.J."/>
            <person name="Ladd B."/>
            <person name="Jarett J.K."/>
            <person name="Geller-Mcgrath D.E."/>
            <person name="Sieber C.M."/>
            <person name="Emerson J.B."/>
            <person name="Anantharaman K."/>
            <person name="Thomas B.C."/>
            <person name="Malmstrom R."/>
            <person name="Stieglmeier M."/>
            <person name="Klingl A."/>
            <person name="Woyke T."/>
            <person name="Ryan C.M."/>
            <person name="Banfield J.F."/>
        </authorList>
    </citation>
    <scope>NUCLEOTIDE SEQUENCE [LARGE SCALE GENOMIC DNA]</scope>
    <source>
        <strain evidence="10">CG17_big_fil_post_rev_8_21_14_2_50_48_46</strain>
    </source>
</reference>
<evidence type="ECO:0000256" key="8">
    <source>
        <dbReference type="SAM" id="Phobius"/>
    </source>
</evidence>
<dbReference type="InterPro" id="IPR035973">
    <property type="entry name" value="Cyt_c_oxidase_su3-like_sf"/>
</dbReference>
<keyword evidence="4 7" id="KW-0812">Transmembrane</keyword>
<dbReference type="PROSITE" id="PS50253">
    <property type="entry name" value="COX3"/>
    <property type="match status" value="1"/>
</dbReference>
<gene>
    <name evidence="10" type="ORF">COW36_16370</name>
</gene>
<proteinExistence type="inferred from homology"/>